<evidence type="ECO:0000313" key="6">
    <source>
        <dbReference type="Proteomes" id="UP000282818"/>
    </source>
</evidence>
<feature type="binding site" evidence="4">
    <location>
        <position position="103"/>
    </location>
    <ligand>
        <name>a divalent metal cation</name>
        <dbReference type="ChEBI" id="CHEBI:60240"/>
        <label>1</label>
    </ligand>
</feature>
<evidence type="ECO:0000313" key="5">
    <source>
        <dbReference type="EMBL" id="RVU30657.1"/>
    </source>
</evidence>
<sequence length="253" mass="27621">MALPLRELVNYCDGLLNTHLFKDYCPNGLQVEGKPEVQRIVSGVTACQALLDQAVELEADLVLVHHGYFWKGEDQTVTGIKKRRVNTLLQHEMSLLAYHLPLDAHPEVGNNAQLARQLGLVVESGLDGELGRAIGMVGYLPESMSGAEFSQKIASALGREPLHIAGIDREIKRVAWCTGGAQSYIEKAFAAGVDAYISGEISEPTVHFSREAGIDYFAAGHHATERYGAKALGELLAEKFNLEHTFVDIDNPV</sequence>
<dbReference type="PANTHER" id="PTHR13799:SF14">
    <property type="entry name" value="GTP CYCLOHYDROLASE 1 TYPE 2 HOMOLOG"/>
    <property type="match status" value="1"/>
</dbReference>
<comment type="caution">
    <text evidence="5">The sequence shown here is derived from an EMBL/GenBank/DDBJ whole genome shotgun (WGS) entry which is preliminary data.</text>
</comment>
<evidence type="ECO:0000256" key="1">
    <source>
        <dbReference type="ARBA" id="ARBA00006964"/>
    </source>
</evidence>
<dbReference type="Proteomes" id="UP000282818">
    <property type="component" value="Unassembled WGS sequence"/>
</dbReference>
<evidence type="ECO:0000256" key="3">
    <source>
        <dbReference type="ARBA" id="ARBA00022723"/>
    </source>
</evidence>
<comment type="similarity">
    <text evidence="1">Belongs to the GTP cyclohydrolase I type 2/NIF3 family.</text>
</comment>
<dbReference type="Gene3D" id="3.40.1390.30">
    <property type="entry name" value="NIF3 (NGG1p interacting factor 3)-like"/>
    <property type="match status" value="2"/>
</dbReference>
<dbReference type="FunFam" id="3.40.1390.30:FF:000002">
    <property type="entry name" value="Nif3-like dinuclear metal center protein"/>
    <property type="match status" value="1"/>
</dbReference>
<dbReference type="PANTHER" id="PTHR13799">
    <property type="entry name" value="NGG1 INTERACTING FACTOR 3"/>
    <property type="match status" value="1"/>
</dbReference>
<feature type="binding site" evidence="4">
    <location>
        <position position="65"/>
    </location>
    <ligand>
        <name>a divalent metal cation</name>
        <dbReference type="ChEBI" id="CHEBI:60240"/>
        <label>1</label>
    </ligand>
</feature>
<dbReference type="Pfam" id="PF01784">
    <property type="entry name" value="DUF34_NIF3"/>
    <property type="match status" value="1"/>
</dbReference>
<keyword evidence="6" id="KW-1185">Reference proteome</keyword>
<accession>A0A437Q824</accession>
<dbReference type="AlphaFoldDB" id="A0A437Q824"/>
<feature type="binding site" evidence="4">
    <location>
        <position position="225"/>
    </location>
    <ligand>
        <name>a divalent metal cation</name>
        <dbReference type="ChEBI" id="CHEBI:60240"/>
        <label>1</label>
    </ligand>
</feature>
<dbReference type="InterPro" id="IPR036069">
    <property type="entry name" value="DUF34/NIF3_sf"/>
</dbReference>
<dbReference type="InterPro" id="IPR002678">
    <property type="entry name" value="DUF34/NIF3"/>
</dbReference>
<dbReference type="GO" id="GO:0005737">
    <property type="term" value="C:cytoplasm"/>
    <property type="evidence" value="ECO:0007669"/>
    <property type="project" value="TreeGrafter"/>
</dbReference>
<protein>
    <recommendedName>
        <fullName evidence="2">GTP cyclohydrolase 1 type 2 homolog</fullName>
    </recommendedName>
</protein>
<dbReference type="RefSeq" id="WP_127694193.1">
    <property type="nucleotide sequence ID" value="NZ_SACQ01000004.1"/>
</dbReference>
<evidence type="ECO:0000256" key="4">
    <source>
        <dbReference type="PIRSR" id="PIRSR602678-1"/>
    </source>
</evidence>
<gene>
    <name evidence="5" type="ORF">EOE65_10095</name>
</gene>
<feature type="binding site" evidence="4">
    <location>
        <position position="221"/>
    </location>
    <ligand>
        <name>a divalent metal cation</name>
        <dbReference type="ChEBI" id="CHEBI:60240"/>
        <label>1</label>
    </ligand>
</feature>
<dbReference type="EMBL" id="SACQ01000004">
    <property type="protein sequence ID" value="RVU30657.1"/>
    <property type="molecule type" value="Genomic_DNA"/>
</dbReference>
<evidence type="ECO:0000256" key="2">
    <source>
        <dbReference type="ARBA" id="ARBA00022112"/>
    </source>
</evidence>
<reference evidence="5 6" key="1">
    <citation type="submission" date="2019-01" db="EMBL/GenBank/DDBJ databases">
        <authorList>
            <person name="Chen W.-M."/>
        </authorList>
    </citation>
    <scope>NUCLEOTIDE SEQUENCE [LARGE SCALE GENOMIC DNA]</scope>
    <source>
        <strain evidence="5 6">HPM-16</strain>
    </source>
</reference>
<organism evidence="5 6">
    <name type="scientific">Neptunomonas marina</name>
    <dbReference type="NCBI Taxonomy" id="1815562"/>
    <lineage>
        <taxon>Bacteria</taxon>
        <taxon>Pseudomonadati</taxon>
        <taxon>Pseudomonadota</taxon>
        <taxon>Gammaproteobacteria</taxon>
        <taxon>Oceanospirillales</taxon>
        <taxon>Oceanospirillaceae</taxon>
        <taxon>Neptunomonas</taxon>
    </lineage>
</organism>
<dbReference type="NCBIfam" id="TIGR00486">
    <property type="entry name" value="YbgI_SA1388"/>
    <property type="match status" value="1"/>
</dbReference>
<feature type="binding site" evidence="4">
    <location>
        <position position="66"/>
    </location>
    <ligand>
        <name>a divalent metal cation</name>
        <dbReference type="ChEBI" id="CHEBI:60240"/>
        <label>1</label>
    </ligand>
</feature>
<dbReference type="GO" id="GO:0046872">
    <property type="term" value="F:metal ion binding"/>
    <property type="evidence" value="ECO:0007669"/>
    <property type="project" value="UniProtKB-KW"/>
</dbReference>
<name>A0A437Q824_9GAMM</name>
<proteinExistence type="inferred from homology"/>
<dbReference type="SUPFAM" id="SSF102705">
    <property type="entry name" value="NIF3 (NGG1p interacting factor 3)-like"/>
    <property type="match status" value="1"/>
</dbReference>
<keyword evidence="3 4" id="KW-0479">Metal-binding</keyword>